<reference evidence="4" key="2">
    <citation type="submission" date="2015-01" db="EMBL/GenBank/DDBJ databases">
        <title>Comparative genome analysis of Bacillus coagulans HM-08, Clostridium butyricum HM-68, Bacillus subtilis HM-66 and Bacillus paralicheniformis BL-09.</title>
        <authorList>
            <person name="Zhang H."/>
        </authorList>
    </citation>
    <scope>NUCLEOTIDE SEQUENCE [LARGE SCALE GENOMIC DNA]</scope>
    <source>
        <strain evidence="4">HM-08</strain>
    </source>
</reference>
<reference evidence="5" key="4">
    <citation type="submission" date="2016-01" db="EMBL/GenBank/DDBJ databases">
        <authorList>
            <person name="Mitreva M."/>
            <person name="Pepin K.H."/>
            <person name="Mihindukulasuriya K.A."/>
            <person name="Fulton R."/>
            <person name="Fronick C."/>
            <person name="O'Laughlin M."/>
            <person name="Miner T."/>
            <person name="Herter B."/>
            <person name="Rosa B.A."/>
            <person name="Cordes M."/>
            <person name="Tomlinson C."/>
            <person name="Wollam A."/>
            <person name="Palsikar V.B."/>
            <person name="Mardis E.R."/>
            <person name="Wilson R.K."/>
        </authorList>
    </citation>
    <scope>NUCLEOTIDE SEQUENCE [LARGE SCALE GENOMIC DNA]</scope>
    <source>
        <strain evidence="5">GED7749B</strain>
    </source>
</reference>
<dbReference type="RefSeq" id="WP_013860793.1">
    <property type="nucleotide sequence ID" value="NZ_CP010525.1"/>
</dbReference>
<evidence type="ECO:0000313" key="3">
    <source>
        <dbReference type="EMBL" id="KWZ77304.1"/>
    </source>
</evidence>
<keyword evidence="1" id="KW-0812">Transmembrane</keyword>
<dbReference type="OMA" id="FLKEWTF"/>
<dbReference type="EMBL" id="CP010525">
    <property type="protein sequence ID" value="AJO20943.1"/>
    <property type="molecule type" value="Genomic_DNA"/>
</dbReference>
<protein>
    <submittedName>
        <fullName evidence="3">Uncharacterized protein</fullName>
    </submittedName>
</protein>
<dbReference type="PATRIC" id="fig|1398.18.peg.150"/>
<keyword evidence="1" id="KW-1133">Transmembrane helix</keyword>
<feature type="transmembrane region" description="Helical" evidence="1">
    <location>
        <begin position="29"/>
        <end position="45"/>
    </location>
</feature>
<dbReference type="Proteomes" id="UP000032024">
    <property type="component" value="Chromosome"/>
</dbReference>
<proteinExistence type="predicted"/>
<name>A0A0C5BYH3_HEYCO</name>
<evidence type="ECO:0000313" key="5">
    <source>
        <dbReference type="Proteomes" id="UP000070376"/>
    </source>
</evidence>
<dbReference type="Proteomes" id="UP000070376">
    <property type="component" value="Unassembled WGS sequence"/>
</dbReference>
<sequence>MKSAMFTLVLIAIFVFVYIKKTGISNISIPKLLFIPAIFIAAYFIDKKLQQKLRK</sequence>
<evidence type="ECO:0000313" key="2">
    <source>
        <dbReference type="EMBL" id="AJO20943.1"/>
    </source>
</evidence>
<evidence type="ECO:0000313" key="4">
    <source>
        <dbReference type="Proteomes" id="UP000032024"/>
    </source>
</evidence>
<keyword evidence="4" id="KW-1185">Reference proteome</keyword>
<dbReference type="GeneID" id="93258172"/>
<accession>A0A0C5BYH3</accession>
<dbReference type="EMBL" id="LRPN01000175">
    <property type="protein sequence ID" value="KWZ77304.1"/>
    <property type="molecule type" value="Genomic_DNA"/>
</dbReference>
<gene>
    <name evidence="3" type="ORF">HMPREF3213_03290</name>
    <name evidence="2" type="ORF">SB48_HM08orf00221</name>
</gene>
<organism evidence="3 5">
    <name type="scientific">Heyndrickxia coagulans</name>
    <name type="common">Weizmannia coagulans</name>
    <dbReference type="NCBI Taxonomy" id="1398"/>
    <lineage>
        <taxon>Bacteria</taxon>
        <taxon>Bacillati</taxon>
        <taxon>Bacillota</taxon>
        <taxon>Bacilli</taxon>
        <taxon>Bacillales</taxon>
        <taxon>Bacillaceae</taxon>
        <taxon>Heyndrickxia</taxon>
    </lineage>
</organism>
<keyword evidence="1" id="KW-0472">Membrane</keyword>
<dbReference type="AlphaFoldDB" id="A0A0C5BYH3"/>
<reference evidence="2" key="1">
    <citation type="submission" date="2015-01" db="EMBL/GenBank/DDBJ databases">
        <title>Comparative genome analysis of Bacillus coagulans HM-08, Clostridium butyricum HM-68, Bacillus subtilis HM-66 and Bacillus licheniformis BL-09.</title>
        <authorList>
            <person name="Zhang H."/>
        </authorList>
    </citation>
    <scope>NUCLEOTIDE SEQUENCE [LARGE SCALE GENOMIC DNA]</scope>
    <source>
        <strain evidence="2">HM-08</strain>
    </source>
</reference>
<reference evidence="3" key="3">
    <citation type="submission" date="2016-01" db="EMBL/GenBank/DDBJ databases">
        <authorList>
            <person name="Oliw E.H."/>
        </authorList>
    </citation>
    <scope>NUCLEOTIDE SEQUENCE [LARGE SCALE GENOMIC DNA]</scope>
    <source>
        <strain evidence="3">GED7749B</strain>
    </source>
</reference>
<evidence type="ECO:0000256" key="1">
    <source>
        <dbReference type="SAM" id="Phobius"/>
    </source>
</evidence>